<evidence type="ECO:0000313" key="2">
    <source>
        <dbReference type="Proteomes" id="UP001054945"/>
    </source>
</evidence>
<keyword evidence="2" id="KW-1185">Reference proteome</keyword>
<proteinExistence type="predicted"/>
<sequence>MNIPSRCEGSHREGQSVVRARINEGSKGVPMSSHETMSMNSHYVMNDVYEFGACIAFSFETWRPNGDCGGEREECRTDR</sequence>
<dbReference type="AlphaFoldDB" id="A0AAV4TEA9"/>
<gene>
    <name evidence="1" type="ORF">CEXT_738081</name>
</gene>
<protein>
    <submittedName>
        <fullName evidence="1">Uncharacterized protein</fullName>
    </submittedName>
</protein>
<dbReference type="Proteomes" id="UP001054945">
    <property type="component" value="Unassembled WGS sequence"/>
</dbReference>
<reference evidence="1 2" key="1">
    <citation type="submission" date="2021-06" db="EMBL/GenBank/DDBJ databases">
        <title>Caerostris extrusa draft genome.</title>
        <authorList>
            <person name="Kono N."/>
            <person name="Arakawa K."/>
        </authorList>
    </citation>
    <scope>NUCLEOTIDE SEQUENCE [LARGE SCALE GENOMIC DNA]</scope>
</reference>
<accession>A0AAV4TEA9</accession>
<name>A0AAV4TEA9_CAEEX</name>
<organism evidence="1 2">
    <name type="scientific">Caerostris extrusa</name>
    <name type="common">Bark spider</name>
    <name type="synonym">Caerostris bankana</name>
    <dbReference type="NCBI Taxonomy" id="172846"/>
    <lineage>
        <taxon>Eukaryota</taxon>
        <taxon>Metazoa</taxon>
        <taxon>Ecdysozoa</taxon>
        <taxon>Arthropoda</taxon>
        <taxon>Chelicerata</taxon>
        <taxon>Arachnida</taxon>
        <taxon>Araneae</taxon>
        <taxon>Araneomorphae</taxon>
        <taxon>Entelegynae</taxon>
        <taxon>Araneoidea</taxon>
        <taxon>Araneidae</taxon>
        <taxon>Caerostris</taxon>
    </lineage>
</organism>
<dbReference type="EMBL" id="BPLR01010831">
    <property type="protein sequence ID" value="GIY42303.1"/>
    <property type="molecule type" value="Genomic_DNA"/>
</dbReference>
<comment type="caution">
    <text evidence="1">The sequence shown here is derived from an EMBL/GenBank/DDBJ whole genome shotgun (WGS) entry which is preliminary data.</text>
</comment>
<evidence type="ECO:0000313" key="1">
    <source>
        <dbReference type="EMBL" id="GIY42303.1"/>
    </source>
</evidence>